<dbReference type="HOGENOM" id="CLU_134280_2_1_9"/>
<comment type="caution">
    <text evidence="3">The sequence shown here is derived from an EMBL/GenBank/DDBJ whole genome shotgun (WGS) entry which is preliminary data.</text>
</comment>
<accession>C0CIU3</accession>
<evidence type="ECO:0000256" key="2">
    <source>
        <dbReference type="SAM" id="Phobius"/>
    </source>
</evidence>
<keyword evidence="1" id="KW-0175">Coiled coil</keyword>
<feature type="transmembrane region" description="Helical" evidence="2">
    <location>
        <begin position="47"/>
        <end position="74"/>
    </location>
</feature>
<feature type="transmembrane region" description="Helical" evidence="2">
    <location>
        <begin position="16"/>
        <end position="35"/>
    </location>
</feature>
<organism evidence="3 4">
    <name type="scientific">Blautia hydrogenotrophica (strain DSM 10507 / JCM 14656 / S5a33)</name>
    <name type="common">Ruminococcus hydrogenotrophicus</name>
    <dbReference type="NCBI Taxonomy" id="476272"/>
    <lineage>
        <taxon>Bacteria</taxon>
        <taxon>Bacillati</taxon>
        <taxon>Bacillota</taxon>
        <taxon>Clostridia</taxon>
        <taxon>Lachnospirales</taxon>
        <taxon>Lachnospiraceae</taxon>
        <taxon>Blautia</taxon>
    </lineage>
</organism>
<dbReference type="eggNOG" id="COG2456">
    <property type="taxonomic scope" value="Bacteria"/>
</dbReference>
<feature type="transmembrane region" description="Helical" evidence="2">
    <location>
        <begin position="80"/>
        <end position="100"/>
    </location>
</feature>
<reference evidence="3 4" key="1">
    <citation type="submission" date="2009-01" db="EMBL/GenBank/DDBJ databases">
        <authorList>
            <person name="Fulton L."/>
            <person name="Clifton S."/>
            <person name="Fulton B."/>
            <person name="Xu J."/>
            <person name="Minx P."/>
            <person name="Pepin K.H."/>
            <person name="Johnson M."/>
            <person name="Bhonagiri V."/>
            <person name="Nash W.E."/>
            <person name="Mardis E.R."/>
            <person name="Wilson R.K."/>
        </authorList>
    </citation>
    <scope>NUCLEOTIDE SEQUENCE [LARGE SCALE GENOMIC DNA]</scope>
    <source>
        <strain evidence="4">DSM 10507 / JCM 14656 / S5a33</strain>
    </source>
</reference>
<evidence type="ECO:0000313" key="4">
    <source>
        <dbReference type="Proteomes" id="UP000003100"/>
    </source>
</evidence>
<evidence type="ECO:0008006" key="5">
    <source>
        <dbReference type="Google" id="ProtNLM"/>
    </source>
</evidence>
<keyword evidence="2" id="KW-0472">Membrane</keyword>
<reference evidence="3 4" key="2">
    <citation type="submission" date="2009-02" db="EMBL/GenBank/DDBJ databases">
        <title>Draft genome sequence of Blautia hydrogenotrophica DSM 10507 (Ruminococcus hydrogenotrophicus DSM 10507).</title>
        <authorList>
            <person name="Sudarsanam P."/>
            <person name="Ley R."/>
            <person name="Guruge J."/>
            <person name="Turnbaugh P.J."/>
            <person name="Mahowald M."/>
            <person name="Liep D."/>
            <person name="Gordon J."/>
        </authorList>
    </citation>
    <scope>NUCLEOTIDE SEQUENCE [LARGE SCALE GENOMIC DNA]</scope>
    <source>
        <strain evidence="4">DSM 10507 / JCM 14656 / S5a33</strain>
    </source>
</reference>
<keyword evidence="4" id="KW-1185">Reference proteome</keyword>
<proteinExistence type="predicted"/>
<dbReference type="AlphaFoldDB" id="C0CIU3"/>
<protein>
    <recommendedName>
        <fullName evidence="5">DUF2304 domain-containing protein</fullName>
    </recommendedName>
</protein>
<evidence type="ECO:0000313" key="3">
    <source>
        <dbReference type="EMBL" id="EEG50346.1"/>
    </source>
</evidence>
<dbReference type="PATRIC" id="fig|476272.21.peg.3762"/>
<dbReference type="Pfam" id="PF10066">
    <property type="entry name" value="DUF2304"/>
    <property type="match status" value="1"/>
</dbReference>
<evidence type="ECO:0000256" key="1">
    <source>
        <dbReference type="SAM" id="Coils"/>
    </source>
</evidence>
<name>C0CIU3_BLAHS</name>
<keyword evidence="2" id="KW-1133">Transmembrane helix</keyword>
<feature type="coiled-coil region" evidence="1">
    <location>
        <begin position="100"/>
        <end position="127"/>
    </location>
</feature>
<sequence length="132" mass="14638">MNEFATEKGAAMSFKLQIIIALIILAGLIVLVNLIRKNKLELKYALSWIFLGAGILIFDLFPGLTSFLASLLGIEVPINMLFFLGFCFSLLIIFSLTVAVSRLSRRVTKLTQELALLSKKLEDSQNTANKTN</sequence>
<dbReference type="InterPro" id="IPR019277">
    <property type="entry name" value="DUF2304"/>
</dbReference>
<gene>
    <name evidence="3" type="ORF">RUMHYD_00760</name>
</gene>
<dbReference type="Proteomes" id="UP000003100">
    <property type="component" value="Unassembled WGS sequence"/>
</dbReference>
<dbReference type="EMBL" id="ACBZ01000027">
    <property type="protein sequence ID" value="EEG50346.1"/>
    <property type="molecule type" value="Genomic_DNA"/>
</dbReference>
<keyword evidence="2" id="KW-0812">Transmembrane</keyword>